<proteinExistence type="predicted"/>
<keyword evidence="2" id="KW-1185">Reference proteome</keyword>
<name>A0AC60PBW8_IXOPE</name>
<accession>A0AC60PBW8</accession>
<comment type="caution">
    <text evidence="1">The sequence shown here is derived from an EMBL/GenBank/DDBJ whole genome shotgun (WGS) entry which is preliminary data.</text>
</comment>
<gene>
    <name evidence="1" type="ORF">HPB47_006214</name>
</gene>
<evidence type="ECO:0000313" key="1">
    <source>
        <dbReference type="EMBL" id="KAG0416677.1"/>
    </source>
</evidence>
<dbReference type="Proteomes" id="UP000805193">
    <property type="component" value="Unassembled WGS sequence"/>
</dbReference>
<evidence type="ECO:0000313" key="2">
    <source>
        <dbReference type="Proteomes" id="UP000805193"/>
    </source>
</evidence>
<organism evidence="1 2">
    <name type="scientific">Ixodes persulcatus</name>
    <name type="common">Taiga tick</name>
    <dbReference type="NCBI Taxonomy" id="34615"/>
    <lineage>
        <taxon>Eukaryota</taxon>
        <taxon>Metazoa</taxon>
        <taxon>Ecdysozoa</taxon>
        <taxon>Arthropoda</taxon>
        <taxon>Chelicerata</taxon>
        <taxon>Arachnida</taxon>
        <taxon>Acari</taxon>
        <taxon>Parasitiformes</taxon>
        <taxon>Ixodida</taxon>
        <taxon>Ixodoidea</taxon>
        <taxon>Ixodidae</taxon>
        <taxon>Ixodinae</taxon>
        <taxon>Ixodes</taxon>
    </lineage>
</organism>
<dbReference type="EMBL" id="JABSTQ010010929">
    <property type="protein sequence ID" value="KAG0416677.1"/>
    <property type="molecule type" value="Genomic_DNA"/>
</dbReference>
<protein>
    <submittedName>
        <fullName evidence="1">Uncharacterized protein</fullName>
    </submittedName>
</protein>
<reference evidence="1 2" key="1">
    <citation type="journal article" date="2020" name="Cell">
        <title>Large-Scale Comparative Analyses of Tick Genomes Elucidate Their Genetic Diversity and Vector Capacities.</title>
        <authorList>
            <consortium name="Tick Genome and Microbiome Consortium (TIGMIC)"/>
            <person name="Jia N."/>
            <person name="Wang J."/>
            <person name="Shi W."/>
            <person name="Du L."/>
            <person name="Sun Y."/>
            <person name="Zhan W."/>
            <person name="Jiang J.F."/>
            <person name="Wang Q."/>
            <person name="Zhang B."/>
            <person name="Ji P."/>
            <person name="Bell-Sakyi L."/>
            <person name="Cui X.M."/>
            <person name="Yuan T.T."/>
            <person name="Jiang B.G."/>
            <person name="Yang W.F."/>
            <person name="Lam T.T."/>
            <person name="Chang Q.C."/>
            <person name="Ding S.J."/>
            <person name="Wang X.J."/>
            <person name="Zhu J.G."/>
            <person name="Ruan X.D."/>
            <person name="Zhao L."/>
            <person name="Wei J.T."/>
            <person name="Ye R.Z."/>
            <person name="Que T.C."/>
            <person name="Du C.H."/>
            <person name="Zhou Y.H."/>
            <person name="Cheng J.X."/>
            <person name="Dai P.F."/>
            <person name="Guo W.B."/>
            <person name="Han X.H."/>
            <person name="Huang E.J."/>
            <person name="Li L.F."/>
            <person name="Wei W."/>
            <person name="Gao Y.C."/>
            <person name="Liu J.Z."/>
            <person name="Shao H.Z."/>
            <person name="Wang X."/>
            <person name="Wang C.C."/>
            <person name="Yang T.C."/>
            <person name="Huo Q.B."/>
            <person name="Li W."/>
            <person name="Chen H.Y."/>
            <person name="Chen S.E."/>
            <person name="Zhou L.G."/>
            <person name="Ni X.B."/>
            <person name="Tian J.H."/>
            <person name="Sheng Y."/>
            <person name="Liu T."/>
            <person name="Pan Y.S."/>
            <person name="Xia L.Y."/>
            <person name="Li J."/>
            <person name="Zhao F."/>
            <person name="Cao W.C."/>
        </authorList>
    </citation>
    <scope>NUCLEOTIDE SEQUENCE [LARGE SCALE GENOMIC DNA]</scope>
    <source>
        <strain evidence="1">Iper-2018</strain>
    </source>
</reference>
<sequence>MQSQLLHSFFAAAACHGAELQQRRQRFTTALFALPLSRPTAGCGTTTAACSLVGAWQESRGAATAAAGTDVCLLASTAGPSRLLVLGRYGTEEAGRTKTRAEAR</sequence>